<keyword evidence="3" id="KW-1185">Reference proteome</keyword>
<evidence type="ECO:0000313" key="3">
    <source>
        <dbReference type="Proteomes" id="UP001221898"/>
    </source>
</evidence>
<evidence type="ECO:0000256" key="1">
    <source>
        <dbReference type="SAM" id="MobiDB-lite"/>
    </source>
</evidence>
<sequence>MDTPQVARKDSTGLQIHARTGDIRPNMPVTHNQLQCLRSPPAVTPYCDPQDPTDKDGLIADSAQILRIHATHWGSVFLKCVVLFFPIVMCPA</sequence>
<comment type="caution">
    <text evidence="2">The sequence shown here is derived from an EMBL/GenBank/DDBJ whole genome shotgun (WGS) entry which is preliminary data.</text>
</comment>
<evidence type="ECO:0000313" key="2">
    <source>
        <dbReference type="EMBL" id="KAJ8387372.1"/>
    </source>
</evidence>
<name>A0AAD7W847_9TELE</name>
<dbReference type="AlphaFoldDB" id="A0AAD7W847"/>
<protein>
    <submittedName>
        <fullName evidence="2">Uncharacterized protein</fullName>
    </submittedName>
</protein>
<organism evidence="2 3">
    <name type="scientific">Aldrovandia affinis</name>
    <dbReference type="NCBI Taxonomy" id="143900"/>
    <lineage>
        <taxon>Eukaryota</taxon>
        <taxon>Metazoa</taxon>
        <taxon>Chordata</taxon>
        <taxon>Craniata</taxon>
        <taxon>Vertebrata</taxon>
        <taxon>Euteleostomi</taxon>
        <taxon>Actinopterygii</taxon>
        <taxon>Neopterygii</taxon>
        <taxon>Teleostei</taxon>
        <taxon>Notacanthiformes</taxon>
        <taxon>Halosauridae</taxon>
        <taxon>Aldrovandia</taxon>
    </lineage>
</organism>
<gene>
    <name evidence="2" type="ORF">AAFF_G00157490</name>
</gene>
<dbReference type="Proteomes" id="UP001221898">
    <property type="component" value="Unassembled WGS sequence"/>
</dbReference>
<feature type="region of interest" description="Disordered" evidence="1">
    <location>
        <begin position="1"/>
        <end position="22"/>
    </location>
</feature>
<dbReference type="EMBL" id="JAINUG010000212">
    <property type="protein sequence ID" value="KAJ8387372.1"/>
    <property type="molecule type" value="Genomic_DNA"/>
</dbReference>
<accession>A0AAD7W847</accession>
<proteinExistence type="predicted"/>
<reference evidence="2" key="1">
    <citation type="journal article" date="2023" name="Science">
        <title>Genome structures resolve the early diversification of teleost fishes.</title>
        <authorList>
            <person name="Parey E."/>
            <person name="Louis A."/>
            <person name="Montfort J."/>
            <person name="Bouchez O."/>
            <person name="Roques C."/>
            <person name="Iampietro C."/>
            <person name="Lluch J."/>
            <person name="Castinel A."/>
            <person name="Donnadieu C."/>
            <person name="Desvignes T."/>
            <person name="Floi Bucao C."/>
            <person name="Jouanno E."/>
            <person name="Wen M."/>
            <person name="Mejri S."/>
            <person name="Dirks R."/>
            <person name="Jansen H."/>
            <person name="Henkel C."/>
            <person name="Chen W.J."/>
            <person name="Zahm M."/>
            <person name="Cabau C."/>
            <person name="Klopp C."/>
            <person name="Thompson A.W."/>
            <person name="Robinson-Rechavi M."/>
            <person name="Braasch I."/>
            <person name="Lecointre G."/>
            <person name="Bobe J."/>
            <person name="Postlethwait J.H."/>
            <person name="Berthelot C."/>
            <person name="Roest Crollius H."/>
            <person name="Guiguen Y."/>
        </authorList>
    </citation>
    <scope>NUCLEOTIDE SEQUENCE</scope>
    <source>
        <strain evidence="2">NC1722</strain>
    </source>
</reference>